<dbReference type="STRING" id="4572.M8B4I9"/>
<accession>M8B4I9</accession>
<dbReference type="PANTHER" id="PTHR43675">
    <property type="entry name" value="ARSENITE METHYLTRANSFERASE"/>
    <property type="match status" value="1"/>
</dbReference>
<dbReference type="InterPro" id="IPR044730">
    <property type="entry name" value="RNase_H-like_dom_plant"/>
</dbReference>
<dbReference type="Pfam" id="PF13966">
    <property type="entry name" value="zf-RVT"/>
    <property type="match status" value="1"/>
</dbReference>
<gene>
    <name evidence="3" type="ORF">TRIUR3_11871</name>
</gene>
<evidence type="ECO:0000313" key="3">
    <source>
        <dbReference type="EMBL" id="EMS68524.1"/>
    </source>
</evidence>
<name>M8B4I9_TRIUA</name>
<feature type="domain" description="Reverse transcriptase zinc-binding" evidence="2">
    <location>
        <begin position="1003"/>
        <end position="1103"/>
    </location>
</feature>
<proteinExistence type="predicted"/>
<protein>
    <submittedName>
        <fullName evidence="3">Cyclopropane-fatty-acyl-phospholipid synthase</fullName>
    </submittedName>
</protein>
<dbReference type="InterPro" id="IPR029063">
    <property type="entry name" value="SAM-dependent_MTases_sf"/>
</dbReference>
<dbReference type="Gene3D" id="3.30.420.10">
    <property type="entry name" value="Ribonuclease H-like superfamily/Ribonuclease H"/>
    <property type="match status" value="1"/>
</dbReference>
<dbReference type="InterPro" id="IPR002156">
    <property type="entry name" value="RNaseH_domain"/>
</dbReference>
<dbReference type="CDD" id="cd02440">
    <property type="entry name" value="AdoMet_MTases"/>
    <property type="match status" value="1"/>
</dbReference>
<sequence length="1317" mass="150626">MMDWLEGLGVEMERSDMSFSVSTQSKGGGGGCEWGNGNGISGLLAQKTNILKPSFWRMVSEIIKFKNDALTYLEDHEHNPDLDHNETLGQFIQSHGYSLSFQEAYLIPVCTGMWSCSSQDVFSLSAFFVLSFCRNNDLLQLFRHTQFPTVKPCSQSYANKGLNNATIAVGGFRVLENDGSEETYDSVILGVHAPNALKVLGVEAKHHERRILGACQYVQRDIYLHCDQNLMPRNSSAWSAWNFLGTTSRGFSVTYWLNQIQKIESARPFLVTLNPPCVPDHVLLKRNTRLPVPSVAVAKAYLQLDQIQGKRGIWFCGTYQGHGFYEDGLKQLKICLGRMNPKKMIPSWTEAVARFLVARFFNQYISIGNLILVEERGSVFTFGKACDKCRVKSVIQVHDPLFYWKVAIEGGMGLAEAYIDGCFSVLDKTEGLLNLILVLVVTRSNDFFSLFLDKSMTYSCAVFKDNESLEAAQQHKLSLLINKAKVKRGHHVLDIGSGWGSLAMEAVKQTGCKYTGVTLSAEQHKYAERKVREAGLEDRINFLLCDYRKIPPFKYDAIISCGMIEHVGHEYMDEFFACCESYLAEDGILVLQFISVPEERYEQYRKRPDFIKEYIFPGGCIPSLARIMSAMTTSSRFCIEHVENIGPNYYTTLMHWRDNFMANKDEVLALGFDERFLRIWEYYLIFSAAGFKSRALGDYQGSGQIINRDKSAVLFSKNTSQQRKQIFLNLLGHQNEGQQGKYLGLPRYVGKSRRLCFEYLRDRIWELLQGYKIKLLSKKGKEILIKTVAQAIPAYAMACFDLTKSLCESISHMICRFWWDNQEDEHKHHWVGWDRLTLPKEQGGLGFRDLHAFNIAMLSRQVWRLIQAPDSLCARVLRAKYYPDGNILAASAAPGISYVWRSILQGVEVIKEGMVWRVGTGENIRIWQDPWLPTCAVRFPRSPRGNTILTKVAELLDPDTHSWDEQLVRQTFNTEEAAVILKIPVFQHHEDFLAWQFDTKELFSVRSAYRVQIDMLKRQARRQQGESSLGDTGNSKLWQELWKVKCPGKVHHFMWRVAHNSHPMLRNIERIGVELDTTCVICHRLPEDGSHLFFRCKEVKKVWRVCDLEAIRLDLLQCLSPHELLLYIFALPEEKKLKIICLLWLWWTERNKANHKQNRAKPEGFYFLLQKHVAEWREFCACPAWERKDAHPFPSSGWGCVARDHMGDVLFAAAGKIEHVSDALHAEATALLNAINLAKDHGMCRVDFETDCLELAQAINTPVLDRSALGALFRETRCLLQLGFSEWRVIHCPRTCNKPAHEMAAIGKCNSLRGHRI</sequence>
<dbReference type="InterPro" id="IPR036397">
    <property type="entry name" value="RNaseH_sf"/>
</dbReference>
<dbReference type="SUPFAM" id="SSF51905">
    <property type="entry name" value="FAD/NAD(P)-binding domain"/>
    <property type="match status" value="1"/>
</dbReference>
<dbReference type="SUPFAM" id="SSF53098">
    <property type="entry name" value="Ribonuclease H-like"/>
    <property type="match status" value="1"/>
</dbReference>
<evidence type="ECO:0000259" key="1">
    <source>
        <dbReference type="Pfam" id="PF13456"/>
    </source>
</evidence>
<evidence type="ECO:0000259" key="2">
    <source>
        <dbReference type="Pfam" id="PF13966"/>
    </source>
</evidence>
<feature type="domain" description="RNase H type-1" evidence="1">
    <location>
        <begin position="1196"/>
        <end position="1305"/>
    </location>
</feature>
<dbReference type="Pfam" id="PF02353">
    <property type="entry name" value="CMAS"/>
    <property type="match status" value="1"/>
</dbReference>
<dbReference type="PANTHER" id="PTHR43675:SF12">
    <property type="entry name" value="GENOME ASSEMBLY, CHROMOSOME: II"/>
    <property type="match status" value="1"/>
</dbReference>
<dbReference type="GO" id="GO:0003676">
    <property type="term" value="F:nucleic acid binding"/>
    <property type="evidence" value="ECO:0007669"/>
    <property type="project" value="InterPro"/>
</dbReference>
<dbReference type="SUPFAM" id="SSF53335">
    <property type="entry name" value="S-adenosyl-L-methionine-dependent methyltransferases"/>
    <property type="match status" value="1"/>
</dbReference>
<organism evidence="3">
    <name type="scientific">Triticum urartu</name>
    <name type="common">Red wild einkorn</name>
    <name type="synonym">Crithodium urartu</name>
    <dbReference type="NCBI Taxonomy" id="4572"/>
    <lineage>
        <taxon>Eukaryota</taxon>
        <taxon>Viridiplantae</taxon>
        <taxon>Streptophyta</taxon>
        <taxon>Embryophyta</taxon>
        <taxon>Tracheophyta</taxon>
        <taxon>Spermatophyta</taxon>
        <taxon>Magnoliopsida</taxon>
        <taxon>Liliopsida</taxon>
        <taxon>Poales</taxon>
        <taxon>Poaceae</taxon>
        <taxon>BOP clade</taxon>
        <taxon>Pooideae</taxon>
        <taxon>Triticodae</taxon>
        <taxon>Triticeae</taxon>
        <taxon>Triticinae</taxon>
        <taxon>Triticum</taxon>
    </lineage>
</organism>
<dbReference type="Gene3D" id="3.40.50.150">
    <property type="entry name" value="Vaccinia Virus protein VP39"/>
    <property type="match status" value="1"/>
</dbReference>
<dbReference type="GO" id="GO:0004523">
    <property type="term" value="F:RNA-DNA hybrid ribonuclease activity"/>
    <property type="evidence" value="ECO:0007669"/>
    <property type="project" value="InterPro"/>
</dbReference>
<dbReference type="InterPro" id="IPR026960">
    <property type="entry name" value="RVT-Znf"/>
</dbReference>
<dbReference type="InterPro" id="IPR012337">
    <property type="entry name" value="RNaseH-like_sf"/>
</dbReference>
<dbReference type="Pfam" id="PF13456">
    <property type="entry name" value="RVT_3"/>
    <property type="match status" value="1"/>
</dbReference>
<dbReference type="InterPro" id="IPR036188">
    <property type="entry name" value="FAD/NAD-bd_sf"/>
</dbReference>
<dbReference type="eggNOG" id="KOG1075">
    <property type="taxonomic scope" value="Eukaryota"/>
</dbReference>
<dbReference type="GO" id="GO:0008168">
    <property type="term" value="F:methyltransferase activity"/>
    <property type="evidence" value="ECO:0007669"/>
    <property type="project" value="TreeGrafter"/>
</dbReference>
<dbReference type="InterPro" id="IPR026669">
    <property type="entry name" value="Arsenite_MeTrfase-like"/>
</dbReference>
<reference evidence="3" key="1">
    <citation type="journal article" date="2013" name="Nature">
        <title>Draft genome of the wheat A-genome progenitor Triticum urartu.</title>
        <authorList>
            <person name="Ling H.Q."/>
            <person name="Zhao S."/>
            <person name="Liu D."/>
            <person name="Wang J."/>
            <person name="Sun H."/>
            <person name="Zhang C."/>
            <person name="Fan H."/>
            <person name="Li D."/>
            <person name="Dong L."/>
            <person name="Tao Y."/>
            <person name="Gao C."/>
            <person name="Wu H."/>
            <person name="Li Y."/>
            <person name="Cui Y."/>
            <person name="Guo X."/>
            <person name="Zheng S."/>
            <person name="Wang B."/>
            <person name="Yu K."/>
            <person name="Liang Q."/>
            <person name="Yang W."/>
            <person name="Lou X."/>
            <person name="Chen J."/>
            <person name="Feng M."/>
            <person name="Jian J."/>
            <person name="Zhang X."/>
            <person name="Luo G."/>
            <person name="Jiang Y."/>
            <person name="Liu J."/>
            <person name="Wang Z."/>
            <person name="Sha Y."/>
            <person name="Zhang B."/>
            <person name="Wu H."/>
            <person name="Tang D."/>
            <person name="Shen Q."/>
            <person name="Xue P."/>
            <person name="Zou S."/>
            <person name="Wang X."/>
            <person name="Liu X."/>
            <person name="Wang F."/>
            <person name="Yang Y."/>
            <person name="An X."/>
            <person name="Dong Z."/>
            <person name="Zhang K."/>
            <person name="Zhang X."/>
            <person name="Luo M.C."/>
            <person name="Dvorak J."/>
            <person name="Tong Y."/>
            <person name="Wang J."/>
            <person name="Yang H."/>
            <person name="Li Z."/>
            <person name="Wang D."/>
            <person name="Zhang A."/>
            <person name="Wang J."/>
        </authorList>
    </citation>
    <scope>NUCLEOTIDE SEQUENCE</scope>
</reference>
<dbReference type="CDD" id="cd06222">
    <property type="entry name" value="RNase_H_like"/>
    <property type="match status" value="1"/>
</dbReference>
<dbReference type="EMBL" id="KD005403">
    <property type="protein sequence ID" value="EMS68524.1"/>
    <property type="molecule type" value="Genomic_DNA"/>
</dbReference>